<dbReference type="AlphaFoldDB" id="A0A840IWA9"/>
<dbReference type="SUPFAM" id="SSF56300">
    <property type="entry name" value="Metallo-dependent phosphatases"/>
    <property type="match status" value="1"/>
</dbReference>
<dbReference type="Proteomes" id="UP000581769">
    <property type="component" value="Unassembled WGS sequence"/>
</dbReference>
<feature type="domain" description="Calcineurin-like phosphoesterase" evidence="5">
    <location>
        <begin position="4"/>
        <end position="186"/>
    </location>
</feature>
<evidence type="ECO:0000259" key="5">
    <source>
        <dbReference type="Pfam" id="PF00149"/>
    </source>
</evidence>
<dbReference type="GO" id="GO:0046872">
    <property type="term" value="F:metal ion binding"/>
    <property type="evidence" value="ECO:0007669"/>
    <property type="project" value="UniProtKB-KW"/>
</dbReference>
<dbReference type="InterPro" id="IPR004843">
    <property type="entry name" value="Calcineurin-like_PHP"/>
</dbReference>
<dbReference type="InterPro" id="IPR050884">
    <property type="entry name" value="CNP_phosphodiesterase-III"/>
</dbReference>
<dbReference type="InterPro" id="IPR029052">
    <property type="entry name" value="Metallo-depent_PP-like"/>
</dbReference>
<reference evidence="6 7" key="1">
    <citation type="submission" date="2020-08" db="EMBL/GenBank/DDBJ databases">
        <title>Sequencing the genomes of 1000 actinobacteria strains.</title>
        <authorList>
            <person name="Klenk H.-P."/>
        </authorList>
    </citation>
    <scope>NUCLEOTIDE SEQUENCE [LARGE SCALE GENOMIC DNA]</scope>
    <source>
        <strain evidence="6 7">DSM 45859</strain>
    </source>
</reference>
<organism evidence="6 7">
    <name type="scientific">Amycolatopsis jiangsuensis</name>
    <dbReference type="NCBI Taxonomy" id="1181879"/>
    <lineage>
        <taxon>Bacteria</taxon>
        <taxon>Bacillati</taxon>
        <taxon>Actinomycetota</taxon>
        <taxon>Actinomycetes</taxon>
        <taxon>Pseudonocardiales</taxon>
        <taxon>Pseudonocardiaceae</taxon>
        <taxon>Amycolatopsis</taxon>
    </lineage>
</organism>
<evidence type="ECO:0000256" key="2">
    <source>
        <dbReference type="ARBA" id="ARBA00022801"/>
    </source>
</evidence>
<dbReference type="PANTHER" id="PTHR42988">
    <property type="entry name" value="PHOSPHOHYDROLASE"/>
    <property type="match status" value="1"/>
</dbReference>
<dbReference type="PANTHER" id="PTHR42988:SF2">
    <property type="entry name" value="CYCLIC NUCLEOTIDE PHOSPHODIESTERASE CBUA0032-RELATED"/>
    <property type="match status" value="1"/>
</dbReference>
<dbReference type="RefSeq" id="WP_184780258.1">
    <property type="nucleotide sequence ID" value="NZ_JACHMG010000001.1"/>
</dbReference>
<dbReference type="GO" id="GO:0016787">
    <property type="term" value="F:hydrolase activity"/>
    <property type="evidence" value="ECO:0007669"/>
    <property type="project" value="UniProtKB-KW"/>
</dbReference>
<comment type="caution">
    <text evidence="6">The sequence shown here is derived from an EMBL/GenBank/DDBJ whole genome shotgun (WGS) entry which is preliminary data.</text>
</comment>
<dbReference type="EMBL" id="JACHMG010000001">
    <property type="protein sequence ID" value="MBB4685194.1"/>
    <property type="molecule type" value="Genomic_DNA"/>
</dbReference>
<evidence type="ECO:0000313" key="7">
    <source>
        <dbReference type="Proteomes" id="UP000581769"/>
    </source>
</evidence>
<dbReference type="Gene3D" id="3.60.21.10">
    <property type="match status" value="1"/>
</dbReference>
<keyword evidence="7" id="KW-1185">Reference proteome</keyword>
<sequence length="253" mass="26548">MRIFAQLSDLHLDGGDRADARAAAVLRFLHECVQPVDAVLVTGDIADHGLPEEYRRAAELLEYPAPVVVCPGNHDVRAPFREGLLGGPAADGPVNTATEVAGVLIAACDSSIPGHGAGYLADETLSWLDEVLAGHDGPALVAFHHPPVEVGIPLVDRIRQTGEDRLAAVLRRHPGVAGLLCGHVHTGAATTFAGVPVRIAPGVVSGSLLPIEPGSGRGWDEGGPLEFDRPPSLLLHVLHDDGRLTTHHRVVTP</sequence>
<dbReference type="Pfam" id="PF00149">
    <property type="entry name" value="Metallophos"/>
    <property type="match status" value="1"/>
</dbReference>
<evidence type="ECO:0000256" key="4">
    <source>
        <dbReference type="ARBA" id="ARBA00025742"/>
    </source>
</evidence>
<keyword evidence="1" id="KW-0479">Metal-binding</keyword>
<accession>A0A840IWA9</accession>
<proteinExistence type="inferred from homology"/>
<evidence type="ECO:0000256" key="3">
    <source>
        <dbReference type="ARBA" id="ARBA00023004"/>
    </source>
</evidence>
<evidence type="ECO:0000313" key="6">
    <source>
        <dbReference type="EMBL" id="MBB4685194.1"/>
    </source>
</evidence>
<comment type="similarity">
    <text evidence="4">Belongs to the cyclic nucleotide phosphodiesterase class-III family.</text>
</comment>
<keyword evidence="3" id="KW-0408">Iron</keyword>
<protein>
    <submittedName>
        <fullName evidence="6">3',5'-cyclic AMP phosphodiesterase CpdA</fullName>
    </submittedName>
</protein>
<gene>
    <name evidence="6" type="ORF">BJY18_002679</name>
</gene>
<keyword evidence="2" id="KW-0378">Hydrolase</keyword>
<evidence type="ECO:0000256" key="1">
    <source>
        <dbReference type="ARBA" id="ARBA00022723"/>
    </source>
</evidence>
<name>A0A840IWA9_9PSEU</name>